<evidence type="ECO:0000256" key="2">
    <source>
        <dbReference type="ARBA" id="ARBA00023277"/>
    </source>
</evidence>
<dbReference type="InterPro" id="IPR045959">
    <property type="entry name" value="CGDB"/>
</dbReference>
<reference evidence="6 7" key="1">
    <citation type="submission" date="2020-08" db="EMBL/GenBank/DDBJ databases">
        <title>Genomic Encyclopedia of Type Strains, Phase IV (KMG-IV): sequencing the most valuable type-strain genomes for metagenomic binning, comparative biology and taxonomic classification.</title>
        <authorList>
            <person name="Goeker M."/>
        </authorList>
    </citation>
    <scope>NUCLEOTIDE SEQUENCE [LARGE SCALE GENOMIC DNA]</scope>
    <source>
        <strain evidence="6 7">DSM 106146</strain>
    </source>
</reference>
<evidence type="ECO:0000256" key="4">
    <source>
        <dbReference type="ARBA" id="ARBA00047208"/>
    </source>
</evidence>
<protein>
    <recommendedName>
        <fullName evidence="4">C-deglycosylation enzyme beta subunit</fullName>
    </recommendedName>
</protein>
<dbReference type="EMBL" id="JACHFW010000003">
    <property type="protein sequence ID" value="MBB5264145.1"/>
    <property type="molecule type" value="Genomic_DNA"/>
</dbReference>
<dbReference type="GO" id="GO:0016829">
    <property type="term" value="F:lyase activity"/>
    <property type="evidence" value="ECO:0007669"/>
    <property type="project" value="UniProtKB-KW"/>
</dbReference>
<dbReference type="RefSeq" id="WP_183772557.1">
    <property type="nucleotide sequence ID" value="NZ_JACHFW010000003.1"/>
</dbReference>
<comment type="caution">
    <text evidence="6">The sequence shown here is derived from an EMBL/GenBank/DDBJ whole genome shotgun (WGS) entry which is preliminary data.</text>
</comment>
<evidence type="ECO:0000256" key="3">
    <source>
        <dbReference type="ARBA" id="ARBA00046336"/>
    </source>
</evidence>
<name>A0A7W8M4M1_9FIRM</name>
<organism evidence="6 7">
    <name type="scientific">Catenibacillus scindens</name>
    <dbReference type="NCBI Taxonomy" id="673271"/>
    <lineage>
        <taxon>Bacteria</taxon>
        <taxon>Bacillati</taxon>
        <taxon>Bacillota</taxon>
        <taxon>Clostridia</taxon>
        <taxon>Lachnospirales</taxon>
        <taxon>Lachnospiraceae</taxon>
        <taxon>Catenibacillus</taxon>
    </lineage>
</organism>
<accession>A0A7W8M4M1</accession>
<gene>
    <name evidence="6" type="ORF">HNP82_001250</name>
</gene>
<dbReference type="Proteomes" id="UP000543642">
    <property type="component" value="Unassembled WGS sequence"/>
</dbReference>
<keyword evidence="2" id="KW-0119">Carbohydrate metabolism</keyword>
<keyword evidence="7" id="KW-1185">Reference proteome</keyword>
<dbReference type="AlphaFoldDB" id="A0A7W8M4M1"/>
<proteinExistence type="inferred from homology"/>
<sequence length="145" mass="16207">MIPLRLNFTDVICDHSLRHIFANGQKVGCQFDVRLSYYRGHFLSAIDELRVRIDGHEIDPMDITIGLKGKDYGLAALPRLGSVFWPVAEPATVKVYKQGGFDAGGHDIEFIMYFRSPYMEMAPNEFMPNDGCGFKRLAFEGGAGA</sequence>
<evidence type="ECO:0000313" key="7">
    <source>
        <dbReference type="Proteomes" id="UP000543642"/>
    </source>
</evidence>
<keyword evidence="1" id="KW-0456">Lyase</keyword>
<evidence type="ECO:0000313" key="6">
    <source>
        <dbReference type="EMBL" id="MBB5264145.1"/>
    </source>
</evidence>
<feature type="domain" description="C-glycoside deglycosidase beta subunit" evidence="5">
    <location>
        <begin position="10"/>
        <end position="118"/>
    </location>
</feature>
<evidence type="ECO:0000259" key="5">
    <source>
        <dbReference type="Pfam" id="PF19906"/>
    </source>
</evidence>
<comment type="similarity">
    <text evidence="3">Belongs to the C-glycoside deglycosidase beta subunit family.</text>
</comment>
<evidence type="ECO:0000256" key="1">
    <source>
        <dbReference type="ARBA" id="ARBA00023239"/>
    </source>
</evidence>
<dbReference type="Pfam" id="PF19906">
    <property type="entry name" value="CGDB"/>
    <property type="match status" value="1"/>
</dbReference>